<feature type="region of interest" description="Disordered" evidence="1">
    <location>
        <begin position="226"/>
        <end position="250"/>
    </location>
</feature>
<dbReference type="EMBL" id="CYZR01000004">
    <property type="protein sequence ID" value="CUN87487.1"/>
    <property type="molecule type" value="Genomic_DNA"/>
</dbReference>
<evidence type="ECO:0000313" key="3">
    <source>
        <dbReference type="Proteomes" id="UP000095488"/>
    </source>
</evidence>
<sequence>MKNLVIGILSVLMLFTCGCTSQKEIEEQKQEVINLSFDNNISSSIADTYMNAFSIGDVTGMKSLGTETFQKGFDGELNKNIKVLGIRQEEANQNGLSALYEYTVIKALETEPRAYLQTYYLKVKKENNSYKVESATAIPQYEIFREGKELKIRKDNNVEIGNLMIMKNLPDVAYSKSDSGDVVMLSVPNKDYGPIGISYTGQKVAISTTDGERSYVGIVEVDESVNTSTQSSNQSSQGSNQGQNSQDNGQNQSEEIYFDELVGKSIDTIDVYSNVVLKNIVFSKDDAYVAVIYDNEDSVTKFKFYKVSGEIVGLNLDSIFAQNKYNLIYKDYKDNEVYFDVTGVRNADGIVESLLGSYKVSTKDFKVSKL</sequence>
<organism evidence="2 3">
    <name type="scientific">Sarcina ventriculi</name>
    <name type="common">Clostridium ventriculi</name>
    <dbReference type="NCBI Taxonomy" id="1267"/>
    <lineage>
        <taxon>Bacteria</taxon>
        <taxon>Bacillati</taxon>
        <taxon>Bacillota</taxon>
        <taxon>Clostridia</taxon>
        <taxon>Eubacteriales</taxon>
        <taxon>Clostridiaceae</taxon>
        <taxon>Sarcina</taxon>
    </lineage>
</organism>
<protein>
    <recommendedName>
        <fullName evidence="4">Lipoprotein</fullName>
    </recommendedName>
</protein>
<gene>
    <name evidence="2" type="ORF">ERS852473_01301</name>
</gene>
<dbReference type="PROSITE" id="PS51257">
    <property type="entry name" value="PROKAR_LIPOPROTEIN"/>
    <property type="match status" value="1"/>
</dbReference>
<keyword evidence="3" id="KW-1185">Reference proteome</keyword>
<reference evidence="2 3" key="1">
    <citation type="submission" date="2015-09" db="EMBL/GenBank/DDBJ databases">
        <authorList>
            <consortium name="Pathogen Informatics"/>
            <person name="Wu L."/>
            <person name="Ma J."/>
        </authorList>
    </citation>
    <scope>NUCLEOTIDE SEQUENCE [LARGE SCALE GENOMIC DNA]</scope>
    <source>
        <strain evidence="2 3">2789STDY5834858</strain>
    </source>
</reference>
<comment type="caution">
    <text evidence="2">The sequence shown here is derived from an EMBL/GenBank/DDBJ whole genome shotgun (WGS) entry which is preliminary data.</text>
</comment>
<name>A0ABP2ATW1_SARVE</name>
<dbReference type="RefSeq" id="WP_055258791.1">
    <property type="nucleotide sequence ID" value="NZ_CABIXL010000004.1"/>
</dbReference>
<evidence type="ECO:0000256" key="1">
    <source>
        <dbReference type="SAM" id="MobiDB-lite"/>
    </source>
</evidence>
<accession>A0ABP2ATW1</accession>
<evidence type="ECO:0000313" key="2">
    <source>
        <dbReference type="EMBL" id="CUN87487.1"/>
    </source>
</evidence>
<evidence type="ECO:0008006" key="4">
    <source>
        <dbReference type="Google" id="ProtNLM"/>
    </source>
</evidence>
<dbReference type="Proteomes" id="UP000095488">
    <property type="component" value="Unassembled WGS sequence"/>
</dbReference>
<proteinExistence type="predicted"/>